<feature type="signal peptide" evidence="1">
    <location>
        <begin position="1"/>
        <end position="19"/>
    </location>
</feature>
<dbReference type="Proteomes" id="UP000184356">
    <property type="component" value="Unassembled WGS sequence"/>
</dbReference>
<evidence type="ECO:0000256" key="1">
    <source>
        <dbReference type="SAM" id="SignalP"/>
    </source>
</evidence>
<dbReference type="AlphaFoldDB" id="A0A1L9TDV7"/>
<dbReference type="RefSeq" id="XP_040701402.1">
    <property type="nucleotide sequence ID" value="XM_040845011.1"/>
</dbReference>
<dbReference type="VEuPathDB" id="FungiDB:ASPSYDRAFT_32736"/>
<evidence type="ECO:0000313" key="3">
    <source>
        <dbReference type="Proteomes" id="UP000184356"/>
    </source>
</evidence>
<evidence type="ECO:0000313" key="2">
    <source>
        <dbReference type="EMBL" id="OJJ57596.1"/>
    </source>
</evidence>
<accession>A0A1L9TDV7</accession>
<protein>
    <recommendedName>
        <fullName evidence="4">Cyanovirin-N domain-containing protein</fullName>
    </recommendedName>
</protein>
<keyword evidence="1" id="KW-0732">Signal</keyword>
<dbReference type="GeneID" id="63761084"/>
<feature type="chain" id="PRO_5009887634" description="Cyanovirin-N domain-containing protein" evidence="1">
    <location>
        <begin position="20"/>
        <end position="147"/>
    </location>
</feature>
<sequence length="147" mass="16009">MRLNIAISAIAMLATAVSGHTVKCWSSDWSASVGSLEIAVAKLHSGADAVGTDGNSCVTMYCGLHNRVKYCDRGGEDRVMPMQNIIDGLRVIDNECQVEWEGSTLAGGLVDHSDYWSVDGHMIRCWSLDSLCFDESLSALLLWRVNV</sequence>
<keyword evidence="3" id="KW-1185">Reference proteome</keyword>
<dbReference type="EMBL" id="KV878588">
    <property type="protein sequence ID" value="OJJ57596.1"/>
    <property type="molecule type" value="Genomic_DNA"/>
</dbReference>
<reference evidence="3" key="1">
    <citation type="journal article" date="2017" name="Genome Biol.">
        <title>Comparative genomics reveals high biological diversity and specific adaptations in the industrially and medically important fungal genus Aspergillus.</title>
        <authorList>
            <person name="de Vries R.P."/>
            <person name="Riley R."/>
            <person name="Wiebenga A."/>
            <person name="Aguilar-Osorio G."/>
            <person name="Amillis S."/>
            <person name="Uchima C.A."/>
            <person name="Anderluh G."/>
            <person name="Asadollahi M."/>
            <person name="Askin M."/>
            <person name="Barry K."/>
            <person name="Battaglia E."/>
            <person name="Bayram O."/>
            <person name="Benocci T."/>
            <person name="Braus-Stromeyer S.A."/>
            <person name="Caldana C."/>
            <person name="Canovas D."/>
            <person name="Cerqueira G.C."/>
            <person name="Chen F."/>
            <person name="Chen W."/>
            <person name="Choi C."/>
            <person name="Clum A."/>
            <person name="Dos Santos R.A."/>
            <person name="Damasio A.R."/>
            <person name="Diallinas G."/>
            <person name="Emri T."/>
            <person name="Fekete E."/>
            <person name="Flipphi M."/>
            <person name="Freyberg S."/>
            <person name="Gallo A."/>
            <person name="Gournas C."/>
            <person name="Habgood R."/>
            <person name="Hainaut M."/>
            <person name="Harispe M.L."/>
            <person name="Henrissat B."/>
            <person name="Hilden K.S."/>
            <person name="Hope R."/>
            <person name="Hossain A."/>
            <person name="Karabika E."/>
            <person name="Karaffa L."/>
            <person name="Karanyi Z."/>
            <person name="Krasevec N."/>
            <person name="Kuo A."/>
            <person name="Kusch H."/>
            <person name="LaButti K."/>
            <person name="Lagendijk E.L."/>
            <person name="Lapidus A."/>
            <person name="Levasseur A."/>
            <person name="Lindquist E."/>
            <person name="Lipzen A."/>
            <person name="Logrieco A.F."/>
            <person name="MacCabe A."/>
            <person name="Maekelae M.R."/>
            <person name="Malavazi I."/>
            <person name="Melin P."/>
            <person name="Meyer V."/>
            <person name="Mielnichuk N."/>
            <person name="Miskei M."/>
            <person name="Molnar A.P."/>
            <person name="Mule G."/>
            <person name="Ngan C.Y."/>
            <person name="Orejas M."/>
            <person name="Orosz E."/>
            <person name="Ouedraogo J.P."/>
            <person name="Overkamp K.M."/>
            <person name="Park H.-S."/>
            <person name="Perrone G."/>
            <person name="Piumi F."/>
            <person name="Punt P.J."/>
            <person name="Ram A.F."/>
            <person name="Ramon A."/>
            <person name="Rauscher S."/>
            <person name="Record E."/>
            <person name="Riano-Pachon D.M."/>
            <person name="Robert V."/>
            <person name="Roehrig J."/>
            <person name="Ruller R."/>
            <person name="Salamov A."/>
            <person name="Salih N.S."/>
            <person name="Samson R.A."/>
            <person name="Sandor E."/>
            <person name="Sanguinetti M."/>
            <person name="Schuetze T."/>
            <person name="Sepcic K."/>
            <person name="Shelest E."/>
            <person name="Sherlock G."/>
            <person name="Sophianopoulou V."/>
            <person name="Squina F.M."/>
            <person name="Sun H."/>
            <person name="Susca A."/>
            <person name="Todd R.B."/>
            <person name="Tsang A."/>
            <person name="Unkles S.E."/>
            <person name="van de Wiele N."/>
            <person name="van Rossen-Uffink D."/>
            <person name="Oliveira J.V."/>
            <person name="Vesth T.C."/>
            <person name="Visser J."/>
            <person name="Yu J.-H."/>
            <person name="Zhou M."/>
            <person name="Andersen M.R."/>
            <person name="Archer D.B."/>
            <person name="Baker S.E."/>
            <person name="Benoit I."/>
            <person name="Brakhage A.A."/>
            <person name="Braus G.H."/>
            <person name="Fischer R."/>
            <person name="Frisvad J.C."/>
            <person name="Goldman G.H."/>
            <person name="Houbraken J."/>
            <person name="Oakley B."/>
            <person name="Pocsi I."/>
            <person name="Scazzocchio C."/>
            <person name="Seiboth B."/>
            <person name="vanKuyk P.A."/>
            <person name="Wortman J."/>
            <person name="Dyer P.S."/>
            <person name="Grigoriev I.V."/>
        </authorList>
    </citation>
    <scope>NUCLEOTIDE SEQUENCE [LARGE SCALE GENOMIC DNA]</scope>
    <source>
        <strain evidence="3">CBS 593.65</strain>
    </source>
</reference>
<name>A0A1L9TDV7_9EURO</name>
<gene>
    <name evidence="2" type="ORF">ASPSYDRAFT_32736</name>
</gene>
<organism evidence="2 3">
    <name type="scientific">Aspergillus sydowii CBS 593.65</name>
    <dbReference type="NCBI Taxonomy" id="1036612"/>
    <lineage>
        <taxon>Eukaryota</taxon>
        <taxon>Fungi</taxon>
        <taxon>Dikarya</taxon>
        <taxon>Ascomycota</taxon>
        <taxon>Pezizomycotina</taxon>
        <taxon>Eurotiomycetes</taxon>
        <taxon>Eurotiomycetidae</taxon>
        <taxon>Eurotiales</taxon>
        <taxon>Aspergillaceae</taxon>
        <taxon>Aspergillus</taxon>
        <taxon>Aspergillus subgen. Nidulantes</taxon>
    </lineage>
</organism>
<evidence type="ECO:0008006" key="4">
    <source>
        <dbReference type="Google" id="ProtNLM"/>
    </source>
</evidence>
<dbReference type="OrthoDB" id="10340928at2759"/>
<proteinExistence type="predicted"/>